<feature type="transmembrane region" description="Helical" evidence="1">
    <location>
        <begin position="304"/>
        <end position="326"/>
    </location>
</feature>
<keyword evidence="1" id="KW-1133">Transmembrane helix</keyword>
<dbReference type="InterPro" id="IPR010288">
    <property type="entry name" value="EcsB_ABC"/>
</dbReference>
<name>A0A6C2CBJ3_9LACO</name>
<dbReference type="PIRSF" id="PIRSF037259">
    <property type="entry name" value="EcsB_ABC"/>
    <property type="match status" value="1"/>
</dbReference>
<comment type="caution">
    <text evidence="2">The sequence shown here is derived from an EMBL/GenBank/DDBJ whole genome shotgun (WGS) entry which is preliminary data.</text>
</comment>
<sequence>MKILSFRARWLSQWQQFAKYLRYVFNDHAIIALLILLGAGMVGYQQILVSIQIGFWTKSLALILVGLTFSIFWRGASFILPADPVYLLAAENRLRKILRQATVYSIIINMLVQFLIMLVLTPLLAKLFGISATMIIIIISIGIKGLITFWNMQYMQRFKESAQGHRGQANKLVNWHQLVVSERNRQQKILAFFNMFIDVPGMQARVKRRAWADPLLAFFEPRQSTTISKIMVRTFVRQTQYLSVWLRITLFGGVLIFLSTGWLQLGLLTVLVYLMIIQWYPLVKAQQNVVFDHVYPIKLAERRRAFISITSKFAGLTVVFWFILVLYLGMPIINALTGLLIIVVFIGVFEYWQLRQLTMTKGQLQRGA</sequence>
<proteinExistence type="predicted"/>
<feature type="transmembrane region" description="Helical" evidence="1">
    <location>
        <begin position="265"/>
        <end position="283"/>
    </location>
</feature>
<protein>
    <submittedName>
        <fullName evidence="2">ABC transporter permease</fullName>
    </submittedName>
</protein>
<feature type="transmembrane region" description="Helical" evidence="1">
    <location>
        <begin position="332"/>
        <end position="352"/>
    </location>
</feature>
<evidence type="ECO:0000313" key="3">
    <source>
        <dbReference type="Proteomes" id="UP000371977"/>
    </source>
</evidence>
<keyword evidence="1" id="KW-0812">Transmembrane</keyword>
<feature type="transmembrane region" description="Helical" evidence="1">
    <location>
        <begin position="60"/>
        <end position="80"/>
    </location>
</feature>
<organism evidence="2 3">
    <name type="scientific">Weissella muntiaci</name>
    <dbReference type="NCBI Taxonomy" id="2508881"/>
    <lineage>
        <taxon>Bacteria</taxon>
        <taxon>Bacillati</taxon>
        <taxon>Bacillota</taxon>
        <taxon>Bacilli</taxon>
        <taxon>Lactobacillales</taxon>
        <taxon>Lactobacillaceae</taxon>
        <taxon>Weissella</taxon>
    </lineage>
</organism>
<accession>A0A6C2CBJ3</accession>
<keyword evidence="3" id="KW-1185">Reference proteome</keyword>
<dbReference type="Proteomes" id="UP000371977">
    <property type="component" value="Unassembled WGS sequence"/>
</dbReference>
<evidence type="ECO:0000313" key="2">
    <source>
        <dbReference type="EMBL" id="TYC50703.1"/>
    </source>
</evidence>
<evidence type="ECO:0000256" key="1">
    <source>
        <dbReference type="SAM" id="Phobius"/>
    </source>
</evidence>
<dbReference type="RefSeq" id="WP_148621903.1">
    <property type="nucleotide sequence ID" value="NZ_SDGZ01000006.1"/>
</dbReference>
<feature type="transmembrane region" description="Helical" evidence="1">
    <location>
        <begin position="101"/>
        <end position="121"/>
    </location>
</feature>
<feature type="transmembrane region" description="Helical" evidence="1">
    <location>
        <begin position="20"/>
        <end position="40"/>
    </location>
</feature>
<dbReference type="AlphaFoldDB" id="A0A6C2CBJ3"/>
<keyword evidence="1" id="KW-0472">Membrane</keyword>
<feature type="transmembrane region" description="Helical" evidence="1">
    <location>
        <begin position="241"/>
        <end position="259"/>
    </location>
</feature>
<feature type="transmembrane region" description="Helical" evidence="1">
    <location>
        <begin position="127"/>
        <end position="150"/>
    </location>
</feature>
<reference evidence="2 3" key="1">
    <citation type="submission" date="2019-01" db="EMBL/GenBank/DDBJ databases">
        <title>Weissella sp. nov., a novel lactic acid bacterium isolated from animal feces.</title>
        <authorList>
            <person name="Wang L.-T."/>
        </authorList>
    </citation>
    <scope>NUCLEOTIDE SEQUENCE [LARGE SCALE GENOMIC DNA]</scope>
    <source>
        <strain evidence="2 3">8H-2</strain>
    </source>
</reference>
<dbReference type="OrthoDB" id="2447941at2"/>
<dbReference type="EMBL" id="SDGZ01000006">
    <property type="protein sequence ID" value="TYC50703.1"/>
    <property type="molecule type" value="Genomic_DNA"/>
</dbReference>
<gene>
    <name evidence="2" type="ORF">ESZ50_01840</name>
</gene>
<dbReference type="GO" id="GO:0016020">
    <property type="term" value="C:membrane"/>
    <property type="evidence" value="ECO:0007669"/>
    <property type="project" value="InterPro"/>
</dbReference>
<dbReference type="Pfam" id="PF05975">
    <property type="entry name" value="EcsB"/>
    <property type="match status" value="2"/>
</dbReference>